<dbReference type="InParanoid" id="A0A2R5GSS5"/>
<keyword evidence="1" id="KW-0433">Leucine-rich repeat</keyword>
<name>A0A2R5GSS5_9STRA</name>
<evidence type="ECO:0000259" key="3">
    <source>
        <dbReference type="Pfam" id="PF23598"/>
    </source>
</evidence>
<proteinExistence type="predicted"/>
<accession>A0A2R5GSS5</accession>
<dbReference type="InterPro" id="IPR055414">
    <property type="entry name" value="LRR_R13L4/SHOC2-like"/>
</dbReference>
<organism evidence="4 5">
    <name type="scientific">Hondaea fermentalgiana</name>
    <dbReference type="NCBI Taxonomy" id="2315210"/>
    <lineage>
        <taxon>Eukaryota</taxon>
        <taxon>Sar</taxon>
        <taxon>Stramenopiles</taxon>
        <taxon>Bigyra</taxon>
        <taxon>Labyrinthulomycetes</taxon>
        <taxon>Thraustochytrida</taxon>
        <taxon>Thraustochytriidae</taxon>
        <taxon>Hondaea</taxon>
    </lineage>
</organism>
<dbReference type="GO" id="GO:0005737">
    <property type="term" value="C:cytoplasm"/>
    <property type="evidence" value="ECO:0007669"/>
    <property type="project" value="TreeGrafter"/>
</dbReference>
<dbReference type="EMBL" id="BEYU01000174">
    <property type="protein sequence ID" value="GBG33927.1"/>
    <property type="molecule type" value="Genomic_DNA"/>
</dbReference>
<dbReference type="InterPro" id="IPR050216">
    <property type="entry name" value="LRR_domain-containing"/>
</dbReference>
<dbReference type="InterPro" id="IPR003591">
    <property type="entry name" value="Leu-rich_rpt_typical-subtyp"/>
</dbReference>
<dbReference type="PROSITE" id="PS51450">
    <property type="entry name" value="LRR"/>
    <property type="match status" value="1"/>
</dbReference>
<dbReference type="SMART" id="SM00369">
    <property type="entry name" value="LRR_TYP"/>
    <property type="match status" value="8"/>
</dbReference>
<dbReference type="InterPro" id="IPR001611">
    <property type="entry name" value="Leu-rich_rpt"/>
</dbReference>
<dbReference type="OrthoDB" id="28578at2759"/>
<protein>
    <submittedName>
        <fullName evidence="4">Leucine-rich repeat-containing protein 1</fullName>
    </submittedName>
</protein>
<dbReference type="InterPro" id="IPR032675">
    <property type="entry name" value="LRR_dom_sf"/>
</dbReference>
<keyword evidence="2" id="KW-0677">Repeat</keyword>
<dbReference type="SMART" id="SM00364">
    <property type="entry name" value="LRR_BAC"/>
    <property type="match status" value="8"/>
</dbReference>
<evidence type="ECO:0000256" key="2">
    <source>
        <dbReference type="ARBA" id="ARBA00022737"/>
    </source>
</evidence>
<sequence>MGNGASGAAELLEDTEDPAVLQTLCGKLSDLIEEDPACERWCKPILEKALPDDLDAQAWKARRKALHDAACAFVAIVEAAGGAAPTDTDELVTAQTAVGTTLNLSLADRDSNEVVGALYAFRLPALAELPSPVLALGSKITELSLKKNGLKEIPAAIGTLTGLTSLDLSENALETLPDEICALSALETLDASENCLTALPENLGNLTSLQTFFLFKNALTKLPDSIGGCAQLSELNLFNNKLIKIPATLAEIEALVDLNLGGNKLKTLPSTKRWINLERLALSWNTIVMLNDFGGMPKLRQLQLNRNQLAEIPDDALVGCDDLESVDLSTNRLTALPLSLLQCSGIQTLDATSNELSALADCSALRSLKILKLGSNKLVDITESNLGKCVALETLFLPSNQLAKLPADLTDLVNLSRANVSGNAQTLDRADPETARVVSTLSEQCAQKGGRWIE</sequence>
<dbReference type="Pfam" id="PF13855">
    <property type="entry name" value="LRR_8"/>
    <property type="match status" value="1"/>
</dbReference>
<dbReference type="Gene3D" id="3.80.10.10">
    <property type="entry name" value="Ribonuclease Inhibitor"/>
    <property type="match status" value="2"/>
</dbReference>
<dbReference type="Proteomes" id="UP000241890">
    <property type="component" value="Unassembled WGS sequence"/>
</dbReference>
<reference evidence="4 5" key="1">
    <citation type="submission" date="2017-12" db="EMBL/GenBank/DDBJ databases">
        <title>Sequencing, de novo assembly and annotation of complete genome of a new Thraustochytrid species, strain FCC1311.</title>
        <authorList>
            <person name="Sedici K."/>
            <person name="Godart F."/>
            <person name="Aiese Cigliano R."/>
            <person name="Sanseverino W."/>
            <person name="Barakat M."/>
            <person name="Ortet P."/>
            <person name="Marechal E."/>
            <person name="Cagnac O."/>
            <person name="Amato A."/>
        </authorList>
    </citation>
    <scope>NUCLEOTIDE SEQUENCE [LARGE SCALE GENOMIC DNA]</scope>
</reference>
<comment type="caution">
    <text evidence="4">The sequence shown here is derived from an EMBL/GenBank/DDBJ whole genome shotgun (WGS) entry which is preliminary data.</text>
</comment>
<dbReference type="Pfam" id="PF23598">
    <property type="entry name" value="LRR_14"/>
    <property type="match status" value="1"/>
</dbReference>
<dbReference type="SUPFAM" id="SSF52058">
    <property type="entry name" value="L domain-like"/>
    <property type="match status" value="1"/>
</dbReference>
<gene>
    <name evidence="4" type="ORF">FCC1311_101502</name>
</gene>
<dbReference type="PANTHER" id="PTHR48051:SF1">
    <property type="entry name" value="RAS SUPPRESSOR PROTEIN 1"/>
    <property type="match status" value="1"/>
</dbReference>
<evidence type="ECO:0000313" key="4">
    <source>
        <dbReference type="EMBL" id="GBG33927.1"/>
    </source>
</evidence>
<dbReference type="AlphaFoldDB" id="A0A2R5GSS5"/>
<keyword evidence="5" id="KW-1185">Reference proteome</keyword>
<dbReference type="PANTHER" id="PTHR48051">
    <property type="match status" value="1"/>
</dbReference>
<feature type="domain" description="Disease resistance R13L4/SHOC-2-like LRR" evidence="3">
    <location>
        <begin position="143"/>
        <end position="212"/>
    </location>
</feature>
<evidence type="ECO:0000256" key="1">
    <source>
        <dbReference type="ARBA" id="ARBA00022614"/>
    </source>
</evidence>
<evidence type="ECO:0000313" key="5">
    <source>
        <dbReference type="Proteomes" id="UP000241890"/>
    </source>
</evidence>